<evidence type="ECO:0000313" key="3">
    <source>
        <dbReference type="Proteomes" id="UP000292082"/>
    </source>
</evidence>
<feature type="region of interest" description="Disordered" evidence="1">
    <location>
        <begin position="1"/>
        <end position="22"/>
    </location>
</feature>
<accession>A0A4Q9Q4X6</accession>
<keyword evidence="3" id="KW-1185">Reference proteome</keyword>
<sequence length="268" mass="30567">MARPPRARQTHRPVGSRHSKATNLSSHLRTAAILLLADARDDMERFTALSVARLAFRHREKERSRKFGVRGPYNQVKSEDFFEIILRLSSIRWFKSWLRMDRDAFWHLHDLVKDDPVFVSAGKKPQRPSWLQLAVFLCRMGNESAVKTASFASVSEDDERERFSDAMSEWGFPGCLGSGDGTYIRLEKRPSQNGYAYWCRKKMYALTIVAASRRMTLGGQVPCKIVVYSSHRTYGATRLSTSGVMSTYLLTKAIHSPNIPFDPSTIMI</sequence>
<evidence type="ECO:0000256" key="1">
    <source>
        <dbReference type="SAM" id="MobiDB-lite"/>
    </source>
</evidence>
<name>A0A4Q9Q4X6_9APHY</name>
<protein>
    <recommendedName>
        <fullName evidence="4">DDE Tnp4 domain-containing protein</fullName>
    </recommendedName>
</protein>
<dbReference type="EMBL" id="ML145093">
    <property type="protein sequence ID" value="TBU62407.1"/>
    <property type="molecule type" value="Genomic_DNA"/>
</dbReference>
<reference evidence="2 3" key="1">
    <citation type="submission" date="2019-01" db="EMBL/GenBank/DDBJ databases">
        <title>Draft genome sequences of three monokaryotic isolates of the white-rot basidiomycete fungus Dichomitus squalens.</title>
        <authorList>
            <consortium name="DOE Joint Genome Institute"/>
            <person name="Lopez S.C."/>
            <person name="Andreopoulos B."/>
            <person name="Pangilinan J."/>
            <person name="Lipzen A."/>
            <person name="Riley R."/>
            <person name="Ahrendt S."/>
            <person name="Ng V."/>
            <person name="Barry K."/>
            <person name="Daum C."/>
            <person name="Grigoriev I.V."/>
            <person name="Hilden K.S."/>
            <person name="Makela M.R."/>
            <person name="de Vries R.P."/>
        </authorList>
    </citation>
    <scope>NUCLEOTIDE SEQUENCE [LARGE SCALE GENOMIC DNA]</scope>
    <source>
        <strain evidence="2 3">CBS 464.89</strain>
    </source>
</reference>
<evidence type="ECO:0008006" key="4">
    <source>
        <dbReference type="Google" id="ProtNLM"/>
    </source>
</evidence>
<evidence type="ECO:0000313" key="2">
    <source>
        <dbReference type="EMBL" id="TBU62407.1"/>
    </source>
</evidence>
<proteinExistence type="predicted"/>
<dbReference type="AlphaFoldDB" id="A0A4Q9Q4X6"/>
<organism evidence="2 3">
    <name type="scientific">Dichomitus squalens</name>
    <dbReference type="NCBI Taxonomy" id="114155"/>
    <lineage>
        <taxon>Eukaryota</taxon>
        <taxon>Fungi</taxon>
        <taxon>Dikarya</taxon>
        <taxon>Basidiomycota</taxon>
        <taxon>Agaricomycotina</taxon>
        <taxon>Agaricomycetes</taxon>
        <taxon>Polyporales</taxon>
        <taxon>Polyporaceae</taxon>
        <taxon>Dichomitus</taxon>
    </lineage>
</organism>
<feature type="compositionally biased region" description="Basic residues" evidence="1">
    <location>
        <begin position="1"/>
        <end position="20"/>
    </location>
</feature>
<gene>
    <name evidence="2" type="ORF">BD310DRAFT_48728</name>
</gene>
<dbReference type="Proteomes" id="UP000292082">
    <property type="component" value="Unassembled WGS sequence"/>
</dbReference>